<feature type="transmembrane region" description="Helical" evidence="1">
    <location>
        <begin position="60"/>
        <end position="77"/>
    </location>
</feature>
<evidence type="ECO:0000313" key="2">
    <source>
        <dbReference type="EMBL" id="TLQ02773.1"/>
    </source>
</evidence>
<keyword evidence="1" id="KW-0472">Membrane</keyword>
<comment type="caution">
    <text evidence="2">The sequence shown here is derived from an EMBL/GenBank/DDBJ whole genome shotgun (WGS) entry which is preliminary data.</text>
</comment>
<keyword evidence="1" id="KW-1133">Transmembrane helix</keyword>
<reference evidence="2 3" key="1">
    <citation type="submission" date="2019-05" db="EMBL/GenBank/DDBJ databases">
        <title>The metagenome of a microbial culture collection derived from dairy environment covers the genomic content of the human microbiome.</title>
        <authorList>
            <person name="Roder T."/>
            <person name="Wuthrich D."/>
            <person name="Sattari Z."/>
            <person name="Von Ah U."/>
            <person name="Bar C."/>
            <person name="Ronchi F."/>
            <person name="Macpherson A.J."/>
            <person name="Ganal-Vonarburg S.C."/>
            <person name="Bruggmann R."/>
            <person name="Vergeres G."/>
        </authorList>
    </citation>
    <scope>NUCLEOTIDE SEQUENCE [LARGE SCALE GENOMIC DNA]</scope>
    <source>
        <strain evidence="2 3">FAM 18815</strain>
    </source>
</reference>
<feature type="transmembrane region" description="Helical" evidence="1">
    <location>
        <begin position="124"/>
        <end position="142"/>
    </location>
</feature>
<name>A0A5R9BRF4_9LACO</name>
<evidence type="ECO:0000313" key="3">
    <source>
        <dbReference type="Proteomes" id="UP000305541"/>
    </source>
</evidence>
<protein>
    <recommendedName>
        <fullName evidence="4">Acyltransferase 3 domain-containing protein</fullName>
    </recommendedName>
</protein>
<sequence length="174" mass="20099">MPFIDIGALVWCPMFVLGKILKNIILKKYIAYLMVFFYTIYIILWMLFSFKIQIGYSTPGFRGIIFVVSVLLAFSVFPSLKEDNNFFKYFTKCGEISLPIYLIHVPVASVVRIVLLKLGVTQVFVQLALGIVGAWFISIIIFKSIHRFKYFDFFLYPMNYIKKDKQEGSKAGAL</sequence>
<dbReference type="RefSeq" id="WP_138475015.1">
    <property type="nucleotide sequence ID" value="NZ_VBTH01000047.1"/>
</dbReference>
<keyword evidence="1" id="KW-0812">Transmembrane</keyword>
<dbReference type="Proteomes" id="UP000305541">
    <property type="component" value="Unassembled WGS sequence"/>
</dbReference>
<organism evidence="2 3">
    <name type="scientific">Pediococcus stilesii</name>
    <dbReference type="NCBI Taxonomy" id="331679"/>
    <lineage>
        <taxon>Bacteria</taxon>
        <taxon>Bacillati</taxon>
        <taxon>Bacillota</taxon>
        <taxon>Bacilli</taxon>
        <taxon>Lactobacillales</taxon>
        <taxon>Lactobacillaceae</taxon>
        <taxon>Pediococcus</taxon>
    </lineage>
</organism>
<proteinExistence type="predicted"/>
<accession>A0A5R9BRF4</accession>
<dbReference type="AlphaFoldDB" id="A0A5R9BRF4"/>
<dbReference type="EMBL" id="VBTH01000047">
    <property type="protein sequence ID" value="TLQ02773.1"/>
    <property type="molecule type" value="Genomic_DNA"/>
</dbReference>
<evidence type="ECO:0000256" key="1">
    <source>
        <dbReference type="SAM" id="Phobius"/>
    </source>
</evidence>
<feature type="transmembrane region" description="Helical" evidence="1">
    <location>
        <begin position="98"/>
        <end position="118"/>
    </location>
</feature>
<feature type="transmembrane region" description="Helical" evidence="1">
    <location>
        <begin position="29"/>
        <end position="48"/>
    </location>
</feature>
<evidence type="ECO:0008006" key="4">
    <source>
        <dbReference type="Google" id="ProtNLM"/>
    </source>
</evidence>
<gene>
    <name evidence="2" type="ORF">FEZ51_10560</name>
</gene>